<proteinExistence type="predicted"/>
<feature type="transmembrane region" description="Helical" evidence="1">
    <location>
        <begin position="131"/>
        <end position="148"/>
    </location>
</feature>
<keyword evidence="1" id="KW-1133">Transmembrane helix</keyword>
<dbReference type="Proteomes" id="UP000315133">
    <property type="component" value="Unassembled WGS sequence"/>
</dbReference>
<dbReference type="PANTHER" id="PTHR39430">
    <property type="entry name" value="MEMBRANE-ASSOCIATED PROTEASE-RELATED"/>
    <property type="match status" value="1"/>
</dbReference>
<feature type="domain" description="CAAX prenyl protease 2/Lysostaphin resistance protein A-like" evidence="2">
    <location>
        <begin position="135"/>
        <end position="232"/>
    </location>
</feature>
<dbReference type="InterPro" id="IPR003675">
    <property type="entry name" value="Rce1/LyrA-like_dom"/>
</dbReference>
<sequence length="297" mass="31730">MGRIVDVRTEATGHPRAPLVLRLAVVGGGALLVWFGIGALDGLLPGDPRSLTRHATNAVLTTVLATLLVVAARRWLDRRPLRGLGLWTESTALRDLALGALTWLLPAGAGLALATAAGWVTLSVDGTALDVVRVVLLLVVLVLVLEAWPEELVFRGYLHRNLEAAMAPWLAVAVQALFFTVFGTALWVATAGWGVVVDRAVLFAGMGVVLGCIRLAAGSVWAPIGFHLVFQVVMQLVLGGRYLTVTPSDPDLFTLVTAGAAFAAGVPVALWLWRGRDGWSWTRPEPDQPSHSRRSRP</sequence>
<protein>
    <recommendedName>
        <fullName evidence="2">CAAX prenyl protease 2/Lysostaphin resistance protein A-like domain-containing protein</fullName>
    </recommendedName>
</protein>
<accession>A0A543K5F4</accession>
<gene>
    <name evidence="3" type="ORF">FB476_3260</name>
</gene>
<dbReference type="GO" id="GO:0080120">
    <property type="term" value="P:CAAX-box protein maturation"/>
    <property type="evidence" value="ECO:0007669"/>
    <property type="project" value="UniProtKB-ARBA"/>
</dbReference>
<dbReference type="PANTHER" id="PTHR39430:SF1">
    <property type="entry name" value="PROTEASE"/>
    <property type="match status" value="1"/>
</dbReference>
<evidence type="ECO:0000313" key="3">
    <source>
        <dbReference type="EMBL" id="TQM90307.1"/>
    </source>
</evidence>
<name>A0A543K5F4_9MICO</name>
<evidence type="ECO:0000313" key="4">
    <source>
        <dbReference type="Proteomes" id="UP000315133"/>
    </source>
</evidence>
<keyword evidence="1" id="KW-0812">Transmembrane</keyword>
<dbReference type="AlphaFoldDB" id="A0A543K5F4"/>
<feature type="transmembrane region" description="Helical" evidence="1">
    <location>
        <begin position="20"/>
        <end position="37"/>
    </location>
</feature>
<keyword evidence="1" id="KW-0472">Membrane</keyword>
<feature type="transmembrane region" description="Helical" evidence="1">
    <location>
        <begin position="96"/>
        <end position="119"/>
    </location>
</feature>
<feature type="transmembrane region" description="Helical" evidence="1">
    <location>
        <begin position="255"/>
        <end position="273"/>
    </location>
</feature>
<evidence type="ECO:0000259" key="2">
    <source>
        <dbReference type="Pfam" id="PF02517"/>
    </source>
</evidence>
<dbReference type="RefSeq" id="WP_141821335.1">
    <property type="nucleotide sequence ID" value="NZ_BAAAIL010000005.1"/>
</dbReference>
<feature type="transmembrane region" description="Helical" evidence="1">
    <location>
        <begin position="169"/>
        <end position="188"/>
    </location>
</feature>
<comment type="caution">
    <text evidence="3">The sequence shown here is derived from an EMBL/GenBank/DDBJ whole genome shotgun (WGS) entry which is preliminary data.</text>
</comment>
<organism evidence="3 4">
    <name type="scientific">Ornithinimicrobium humiphilum</name>
    <dbReference type="NCBI Taxonomy" id="125288"/>
    <lineage>
        <taxon>Bacteria</taxon>
        <taxon>Bacillati</taxon>
        <taxon>Actinomycetota</taxon>
        <taxon>Actinomycetes</taxon>
        <taxon>Micrococcales</taxon>
        <taxon>Ornithinimicrobiaceae</taxon>
        <taxon>Ornithinimicrobium</taxon>
    </lineage>
</organism>
<dbReference type="GO" id="GO:0004175">
    <property type="term" value="F:endopeptidase activity"/>
    <property type="evidence" value="ECO:0007669"/>
    <property type="project" value="UniProtKB-ARBA"/>
</dbReference>
<dbReference type="Pfam" id="PF02517">
    <property type="entry name" value="Rce1-like"/>
    <property type="match status" value="1"/>
</dbReference>
<feature type="transmembrane region" description="Helical" evidence="1">
    <location>
        <begin position="200"/>
        <end position="217"/>
    </location>
</feature>
<feature type="transmembrane region" description="Helical" evidence="1">
    <location>
        <begin position="57"/>
        <end position="76"/>
    </location>
</feature>
<dbReference type="OrthoDB" id="6059004at2"/>
<dbReference type="EMBL" id="VFPU01000004">
    <property type="protein sequence ID" value="TQM90307.1"/>
    <property type="molecule type" value="Genomic_DNA"/>
</dbReference>
<feature type="transmembrane region" description="Helical" evidence="1">
    <location>
        <begin position="224"/>
        <end position="243"/>
    </location>
</feature>
<evidence type="ECO:0000256" key="1">
    <source>
        <dbReference type="SAM" id="Phobius"/>
    </source>
</evidence>
<reference evidence="3 4" key="1">
    <citation type="submission" date="2019-06" db="EMBL/GenBank/DDBJ databases">
        <title>Sequencing the genomes of 1000 actinobacteria strains.</title>
        <authorList>
            <person name="Klenk H.-P."/>
        </authorList>
    </citation>
    <scope>NUCLEOTIDE SEQUENCE [LARGE SCALE GENOMIC DNA]</scope>
    <source>
        <strain evidence="3 4">DSM 12362</strain>
    </source>
</reference>
<keyword evidence="4" id="KW-1185">Reference proteome</keyword>